<feature type="domain" description="Vps41 beta-propeller" evidence="7">
    <location>
        <begin position="512"/>
        <end position="766"/>
    </location>
</feature>
<dbReference type="SUPFAM" id="SSF101908">
    <property type="entry name" value="Putative isomerase YbhE"/>
    <property type="match status" value="1"/>
</dbReference>
<reference evidence="8" key="1">
    <citation type="submission" date="2023-06" db="EMBL/GenBank/DDBJ databases">
        <authorList>
            <person name="Delattre M."/>
        </authorList>
    </citation>
    <scope>NUCLEOTIDE SEQUENCE</scope>
    <source>
        <strain evidence="8">AF72</strain>
    </source>
</reference>
<feature type="repeat" description="CHCR" evidence="4">
    <location>
        <begin position="1110"/>
        <end position="1252"/>
    </location>
</feature>
<name>A0AA36FRB1_9BILA</name>
<dbReference type="GO" id="GO:0016236">
    <property type="term" value="P:macroautophagy"/>
    <property type="evidence" value="ECO:0007669"/>
    <property type="project" value="TreeGrafter"/>
</dbReference>
<dbReference type="InterPro" id="IPR011990">
    <property type="entry name" value="TPR-like_helical_dom_sf"/>
</dbReference>
<feature type="region of interest" description="Disordered" evidence="6">
    <location>
        <begin position="84"/>
        <end position="108"/>
    </location>
</feature>
<dbReference type="Pfam" id="PF23556">
    <property type="entry name" value="TPR_Vps41"/>
    <property type="match status" value="1"/>
</dbReference>
<dbReference type="InterPro" id="IPR015943">
    <property type="entry name" value="WD40/YVTN_repeat-like_dom_sf"/>
</dbReference>
<dbReference type="GO" id="GO:0034058">
    <property type="term" value="P:endosomal vesicle fusion"/>
    <property type="evidence" value="ECO:0007669"/>
    <property type="project" value="TreeGrafter"/>
</dbReference>
<keyword evidence="2" id="KW-0653">Protein transport</keyword>
<dbReference type="InterPro" id="IPR045111">
    <property type="entry name" value="Vps41/Vps8"/>
</dbReference>
<dbReference type="GO" id="GO:0006623">
    <property type="term" value="P:protein targeting to vacuole"/>
    <property type="evidence" value="ECO:0007669"/>
    <property type="project" value="InterPro"/>
</dbReference>
<evidence type="ECO:0000256" key="1">
    <source>
        <dbReference type="ARBA" id="ARBA00022448"/>
    </source>
</evidence>
<protein>
    <recommendedName>
        <fullName evidence="7">Vps41 beta-propeller domain-containing protein</fullName>
    </recommendedName>
</protein>
<dbReference type="Pfam" id="PF23411">
    <property type="entry name" value="Beta-prop_Vps41"/>
    <property type="match status" value="1"/>
</dbReference>
<dbReference type="PANTHER" id="PTHR12616">
    <property type="entry name" value="VACUOLAR PROTEIN SORTING VPS41"/>
    <property type="match status" value="1"/>
</dbReference>
<dbReference type="InterPro" id="IPR057780">
    <property type="entry name" value="Beta-prop_Vps41"/>
</dbReference>
<evidence type="ECO:0000256" key="2">
    <source>
        <dbReference type="ARBA" id="ARBA00022927"/>
    </source>
</evidence>
<feature type="non-terminal residue" evidence="8">
    <location>
        <position position="1"/>
    </location>
</feature>
<dbReference type="Proteomes" id="UP001177023">
    <property type="component" value="Unassembled WGS sequence"/>
</dbReference>
<dbReference type="Pfam" id="PF10186">
    <property type="entry name" value="ATG14"/>
    <property type="match status" value="1"/>
</dbReference>
<evidence type="ECO:0000256" key="3">
    <source>
        <dbReference type="ARBA" id="ARBA00023054"/>
    </source>
</evidence>
<keyword evidence="1" id="KW-0813">Transport</keyword>
<evidence type="ECO:0000256" key="6">
    <source>
        <dbReference type="SAM" id="MobiDB-lite"/>
    </source>
</evidence>
<evidence type="ECO:0000259" key="7">
    <source>
        <dbReference type="Pfam" id="PF23411"/>
    </source>
</evidence>
<dbReference type="PANTHER" id="PTHR12616:SF1">
    <property type="entry name" value="VACUOLAR PROTEIN SORTING-ASSOCIATED PROTEIN 41 HOMOLOG"/>
    <property type="match status" value="1"/>
</dbReference>
<comment type="caution">
    <text evidence="8">The sequence shown here is derived from an EMBL/GenBank/DDBJ whole genome shotgun (WGS) entry which is preliminary data.</text>
</comment>
<dbReference type="SMART" id="SM00299">
    <property type="entry name" value="CLH"/>
    <property type="match status" value="1"/>
</dbReference>
<accession>A0AA36FRB1</accession>
<dbReference type="InterPro" id="IPR018791">
    <property type="entry name" value="UV_resistance/autophagy_Atg14"/>
</dbReference>
<dbReference type="EMBL" id="CATQJA010000888">
    <property type="protein sequence ID" value="CAJ0564516.1"/>
    <property type="molecule type" value="Genomic_DNA"/>
</dbReference>
<dbReference type="Gene3D" id="2.130.10.10">
    <property type="entry name" value="YVTN repeat-like/Quinoprotein amine dehydrogenase"/>
    <property type="match status" value="1"/>
</dbReference>
<organism evidence="8 9">
    <name type="scientific">Mesorhabditis spiculigera</name>
    <dbReference type="NCBI Taxonomy" id="96644"/>
    <lineage>
        <taxon>Eukaryota</taxon>
        <taxon>Metazoa</taxon>
        <taxon>Ecdysozoa</taxon>
        <taxon>Nematoda</taxon>
        <taxon>Chromadorea</taxon>
        <taxon>Rhabditida</taxon>
        <taxon>Rhabditina</taxon>
        <taxon>Rhabditomorpha</taxon>
        <taxon>Rhabditoidea</taxon>
        <taxon>Rhabditidae</taxon>
        <taxon>Mesorhabditinae</taxon>
        <taxon>Mesorhabditis</taxon>
    </lineage>
</organism>
<evidence type="ECO:0000256" key="5">
    <source>
        <dbReference type="SAM" id="Coils"/>
    </source>
</evidence>
<proteinExistence type="predicted"/>
<gene>
    <name evidence="8" type="ORF">MSPICULIGERA_LOCUS3190</name>
</gene>
<feature type="region of interest" description="Disordered" evidence="6">
    <location>
        <begin position="480"/>
        <end position="503"/>
    </location>
</feature>
<evidence type="ECO:0000313" key="9">
    <source>
        <dbReference type="Proteomes" id="UP001177023"/>
    </source>
</evidence>
<dbReference type="InterPro" id="IPR000547">
    <property type="entry name" value="Clathrin_H-chain/VPS_repeat"/>
</dbReference>
<keyword evidence="9" id="KW-1185">Reference proteome</keyword>
<feature type="coiled-coil region" evidence="5">
    <location>
        <begin position="149"/>
        <end position="223"/>
    </location>
</feature>
<evidence type="ECO:0000313" key="8">
    <source>
        <dbReference type="EMBL" id="CAJ0564516.1"/>
    </source>
</evidence>
<dbReference type="Gene3D" id="1.25.40.10">
    <property type="entry name" value="Tetratricopeptide repeat domain"/>
    <property type="match status" value="1"/>
</dbReference>
<evidence type="ECO:0000256" key="4">
    <source>
        <dbReference type="PROSITE-ProRule" id="PRU01006"/>
    </source>
</evidence>
<dbReference type="GO" id="GO:0009267">
    <property type="term" value="P:cellular response to starvation"/>
    <property type="evidence" value="ECO:0007669"/>
    <property type="project" value="TreeGrafter"/>
</dbReference>
<dbReference type="PROSITE" id="PS50236">
    <property type="entry name" value="CHCR"/>
    <property type="match status" value="1"/>
</dbReference>
<keyword evidence="3 5" id="KW-0175">Coiled coil</keyword>
<sequence length="1391" mass="157293">MPSTPCLPLGKTDPHVNIAKINPMSPRSCFPCTPKLTDSLTNRLSISNPMDIWGTAKPSTSQADLESIFGEVNADIRHLQRNNQAQNPATPQSSNASSTSNLHENGQALQSPCSLAQFKRLRDLCGAIRDISKKNADLRELVDPEGPLKEQFKQLDEAAELQNQEINNELLRQKVAELRRRLAARRLQISDVAQECADRDVRLDQLDLEIQAAEEKASLAQSAKYKIETHCGYVRELVLDRRKEMIEDLFDAFRVQVDRMDLTYKDGKRTCACVHCDYIAGIHLPRSDSMTGHSELELSAALGHVVSFMEKIFWVMDVPLLYPMTFAGSFSWVTDPKSDKKFPLYGFRTKTERANLEFAVQLLDCNIRQLRIQCGFDTPYSIGTIRMLHEFRQWIKGKWPKGPQLERPFDSIFSTASLVGRKPVDENAQANQVANSLVHALDVAQLCYEDVHRNPHRERHVTMGEEAVNVDFDSSVLSANGTMNGEPPAERSPLPEEISDDEDDEELLEPRLHYTLLQSTDVIELYKKSITSSMACHAKFLALGTHTGQVIVMDHLGNVDNLNIPPYKPHRSPIGRICIDETGSYIASCAGDARVVVHGIGTTEYNQSISLNTAARSIAFSPNYAKKDSGQRILVGERDLLMYEKGLLFTKPQVLFRGAEKDGFITALTWKKALIAFTNEQGTRIMDAVLLAKGSPATITHAPPGHDVSRLRSTRFTPQHCWLDDMTLAIGWADSVTILNITPRDQGKREGKIIYTWTVEVGICGISHILPTNGQKDAENEETPAPYEPWGEIVIFGLKPGEEEDGNLEGFNDVASVASLSVASSGAPPSAVVAILEPSNTREFDLQAEDRIGFNTKPHSLPIHFSMTGLPEFNSYFLMGPSQIVTAAPNCPDDVVQWRRDHGRIEEAWKYALQHKDEITDPTCSPAAISRQLIEELLKEGRVKYAAKLLQEICGEQKEEWEVYVSMFEKAGRSLQLAEFLPIQRPQLEPECYEEILHTALYHDLKLFRKLAQRWSPDLFRVGALTALTMQRIREGSADGERPMSAEEEQDLYQALANLYVADRKYDQALRIYFSFKDKFIFNVIRKHQLFEQVKDQLTELMVIDKDQALSLLLNNEMSVSPKEVMDRIARDPKLQLAYLRKLFERDQGDEYADLMIQLLADLDRPGLLPFLRKNKAYHTSRALDICSQKEYVDEKVYLLVKSGNRREALNVMIQQQKRLDKAIDLCREYGDDELWSLLVDEVIASKSAKNVSQLLETAGTSIEPLAIIEKIPPEMQIPKLRDLLVKVLRDYESQVVLQKCCHLATLEDVTVMFDLFYKQARSAAYYRPRTTCALCGYRIFGVDERKEDMRLFVCGHLTHSRCFDDHNRLCEQRKIPALEACPICVEDDAL</sequence>
<dbReference type="GO" id="GO:0005770">
    <property type="term" value="C:late endosome"/>
    <property type="evidence" value="ECO:0007669"/>
    <property type="project" value="TreeGrafter"/>
</dbReference>
<dbReference type="GO" id="GO:0030897">
    <property type="term" value="C:HOPS complex"/>
    <property type="evidence" value="ECO:0007669"/>
    <property type="project" value="TreeGrafter"/>
</dbReference>